<dbReference type="InterPro" id="IPR001915">
    <property type="entry name" value="Peptidase_M48"/>
</dbReference>
<name>A0A6N2Z7C8_9FIRM</name>
<evidence type="ECO:0000313" key="9">
    <source>
        <dbReference type="EMBL" id="VYT75204.1"/>
    </source>
</evidence>
<keyword evidence="3 6" id="KW-0378">Hydrolase</keyword>
<feature type="domain" description="Peptidase M48" evidence="8">
    <location>
        <begin position="88"/>
        <end position="257"/>
    </location>
</feature>
<protein>
    <submittedName>
        <fullName evidence="9">Metalloprotease LoiP</fullName>
        <ecNumber evidence="9">3.4.24.-</ecNumber>
    </submittedName>
</protein>
<proteinExistence type="inferred from homology"/>
<dbReference type="RefSeq" id="WP_156704101.1">
    <property type="nucleotide sequence ID" value="NZ_CACRUX010000013.1"/>
</dbReference>
<feature type="region of interest" description="Disordered" evidence="7">
    <location>
        <begin position="355"/>
        <end position="398"/>
    </location>
</feature>
<evidence type="ECO:0000256" key="3">
    <source>
        <dbReference type="ARBA" id="ARBA00022801"/>
    </source>
</evidence>
<evidence type="ECO:0000256" key="7">
    <source>
        <dbReference type="SAM" id="MobiDB-lite"/>
    </source>
</evidence>
<dbReference type="Pfam" id="PF01435">
    <property type="entry name" value="Peptidase_M48"/>
    <property type="match status" value="1"/>
</dbReference>
<keyword evidence="4 6" id="KW-0862">Zinc</keyword>
<evidence type="ECO:0000256" key="1">
    <source>
        <dbReference type="ARBA" id="ARBA00022670"/>
    </source>
</evidence>
<gene>
    <name evidence="9" type="primary">loiP</name>
    <name evidence="9" type="ORF">VRLFYP33_00443</name>
</gene>
<keyword evidence="5 6" id="KW-0482">Metalloprotease</keyword>
<evidence type="ECO:0000256" key="6">
    <source>
        <dbReference type="RuleBase" id="RU003983"/>
    </source>
</evidence>
<dbReference type="AlphaFoldDB" id="A0A6N2Z7C8"/>
<organism evidence="9">
    <name type="scientific">Veillonella ratti</name>
    <dbReference type="NCBI Taxonomy" id="103892"/>
    <lineage>
        <taxon>Bacteria</taxon>
        <taxon>Bacillati</taxon>
        <taxon>Bacillota</taxon>
        <taxon>Negativicutes</taxon>
        <taxon>Veillonellales</taxon>
        <taxon>Veillonellaceae</taxon>
        <taxon>Veillonella</taxon>
    </lineage>
</organism>
<dbReference type="EMBL" id="CACRUX010000013">
    <property type="protein sequence ID" value="VYT75204.1"/>
    <property type="molecule type" value="Genomic_DNA"/>
</dbReference>
<evidence type="ECO:0000256" key="5">
    <source>
        <dbReference type="ARBA" id="ARBA00023049"/>
    </source>
</evidence>
<dbReference type="GO" id="GO:0004222">
    <property type="term" value="F:metalloendopeptidase activity"/>
    <property type="evidence" value="ECO:0007669"/>
    <property type="project" value="InterPro"/>
</dbReference>
<accession>A0A6N2Z7C8</accession>
<dbReference type="EC" id="3.4.24.-" evidence="9"/>
<dbReference type="PANTHER" id="PTHR22726:SF1">
    <property type="entry name" value="METALLOENDOPEPTIDASE OMA1, MITOCHONDRIAL"/>
    <property type="match status" value="1"/>
</dbReference>
<dbReference type="GO" id="GO:0051603">
    <property type="term" value="P:proteolysis involved in protein catabolic process"/>
    <property type="evidence" value="ECO:0007669"/>
    <property type="project" value="TreeGrafter"/>
</dbReference>
<dbReference type="GO" id="GO:0016020">
    <property type="term" value="C:membrane"/>
    <property type="evidence" value="ECO:0007669"/>
    <property type="project" value="TreeGrafter"/>
</dbReference>
<comment type="cofactor">
    <cofactor evidence="6">
        <name>Zn(2+)</name>
        <dbReference type="ChEBI" id="CHEBI:29105"/>
    </cofactor>
    <text evidence="6">Binds 1 zinc ion per subunit.</text>
</comment>
<keyword evidence="2" id="KW-0479">Metal-binding</keyword>
<feature type="compositionally biased region" description="Basic and acidic residues" evidence="7">
    <location>
        <begin position="355"/>
        <end position="387"/>
    </location>
</feature>
<evidence type="ECO:0000256" key="4">
    <source>
        <dbReference type="ARBA" id="ARBA00022833"/>
    </source>
</evidence>
<dbReference type="Gene3D" id="3.30.2010.10">
    <property type="entry name" value="Metalloproteases ('zincins'), catalytic domain"/>
    <property type="match status" value="1"/>
</dbReference>
<evidence type="ECO:0000259" key="8">
    <source>
        <dbReference type="Pfam" id="PF01435"/>
    </source>
</evidence>
<reference evidence="9" key="1">
    <citation type="submission" date="2019-11" db="EMBL/GenBank/DDBJ databases">
        <authorList>
            <person name="Feng L."/>
        </authorList>
    </citation>
    <scope>NUCLEOTIDE SEQUENCE</scope>
    <source>
        <strain evidence="9">VrattiLFYP33</strain>
    </source>
</reference>
<dbReference type="InterPro" id="IPR051156">
    <property type="entry name" value="Mito/Outer_Membr_Metalloprot"/>
</dbReference>
<comment type="similarity">
    <text evidence="6">Belongs to the peptidase M48 family.</text>
</comment>
<keyword evidence="1 6" id="KW-0645">Protease</keyword>
<dbReference type="PANTHER" id="PTHR22726">
    <property type="entry name" value="METALLOENDOPEPTIDASE OMA1"/>
    <property type="match status" value="1"/>
</dbReference>
<dbReference type="GO" id="GO:0046872">
    <property type="term" value="F:metal ion binding"/>
    <property type="evidence" value="ECO:0007669"/>
    <property type="project" value="UniProtKB-KW"/>
</dbReference>
<evidence type="ECO:0000256" key="2">
    <source>
        <dbReference type="ARBA" id="ARBA00022723"/>
    </source>
</evidence>
<sequence length="398" mass="42642">MKRWGRTVLAAAIGLTLAGGSGFTGLAGFKAEAAGVFDVLLGGTLAMVTVNTELSRIDDTDDGQQQMLEERQKNTGYYNNYAYQDRAKRIFESLTDTPDVKRTYVVYVTPEEDANAAMSLGRVMSINKGLMDMMDDAAIASVVGHEIGHGENKDAIRGIRKSVALQTAVGAATANAGGLSVLLGNVAGNYVNQQVFSVSQEKAADEWGFKLLADAGYNVGAAAVAMAVLRDKYGDLYTDGLGQIVNPNNHPKMSQRILDHLKRIEDYSGKHVSVTDDVVYVNKKPVYTGEASGQYTGAMRAYLVAGKLARYYHDNNVGIPVAQGNQVLMNGSSLVTLSSADKAVTMEQDLKAAIDSKSSKKVKADDKSKADKKDKKAKVKADTKVKTDNTAASKANFE</sequence>